<sequence>MIVVTGATGNVGRPLVRALTDAGERVTAVSRATPAPDGVRHVPADLFRPETLKPAVDGATALFLLVPGAGAGLDIEAILEVAKAGGVRRIALLSSQAVGTRPGSDSYAPLLTIEAAIASSGLQWTVLRAAGLASNAFGWAASVRAERTVTAPFGDVGLPVLDPADIAEVAAAVLREDGHGGRTYELTGPAAMTPRAQAAAIGAALGEPIRFVELSPDAARERMLGFMPAPVVDGTLAILGTPTEAEQRVSPHVAEILGRAAGGFGDWARRNAAVFRSEEL</sequence>
<dbReference type="InterPro" id="IPR051604">
    <property type="entry name" value="Ergot_Alk_Oxidoreductase"/>
</dbReference>
<dbReference type="Pfam" id="PF13460">
    <property type="entry name" value="NAD_binding_10"/>
    <property type="match status" value="1"/>
</dbReference>
<keyword evidence="3" id="KW-1185">Reference proteome</keyword>
<dbReference type="InterPro" id="IPR016040">
    <property type="entry name" value="NAD(P)-bd_dom"/>
</dbReference>
<evidence type="ECO:0000313" key="2">
    <source>
        <dbReference type="EMBL" id="SDZ23295.1"/>
    </source>
</evidence>
<accession>A0A1H3RD98</accession>
<dbReference type="RefSeq" id="WP_090793675.1">
    <property type="nucleotide sequence ID" value="NZ_BOND01000008.1"/>
</dbReference>
<dbReference type="Gene3D" id="3.90.25.10">
    <property type="entry name" value="UDP-galactose 4-epimerase, domain 1"/>
    <property type="match status" value="1"/>
</dbReference>
<dbReference type="STRING" id="137265.SAMN05421684_3699"/>
<organism evidence="2 3">
    <name type="scientific">Asanoa ishikariensis</name>
    <dbReference type="NCBI Taxonomy" id="137265"/>
    <lineage>
        <taxon>Bacteria</taxon>
        <taxon>Bacillati</taxon>
        <taxon>Actinomycetota</taxon>
        <taxon>Actinomycetes</taxon>
        <taxon>Micromonosporales</taxon>
        <taxon>Micromonosporaceae</taxon>
        <taxon>Asanoa</taxon>
    </lineage>
</organism>
<dbReference type="AlphaFoldDB" id="A0A1H3RD98"/>
<dbReference type="OrthoDB" id="116343at2"/>
<dbReference type="Gene3D" id="3.40.50.720">
    <property type="entry name" value="NAD(P)-binding Rossmann-like Domain"/>
    <property type="match status" value="1"/>
</dbReference>
<dbReference type="EMBL" id="FNQB01000002">
    <property type="protein sequence ID" value="SDZ23295.1"/>
    <property type="molecule type" value="Genomic_DNA"/>
</dbReference>
<name>A0A1H3RD98_9ACTN</name>
<dbReference type="SUPFAM" id="SSF51735">
    <property type="entry name" value="NAD(P)-binding Rossmann-fold domains"/>
    <property type="match status" value="1"/>
</dbReference>
<proteinExistence type="predicted"/>
<gene>
    <name evidence="2" type="ORF">SAMN05421684_3699</name>
</gene>
<evidence type="ECO:0000259" key="1">
    <source>
        <dbReference type="Pfam" id="PF13460"/>
    </source>
</evidence>
<evidence type="ECO:0000313" key="3">
    <source>
        <dbReference type="Proteomes" id="UP000199632"/>
    </source>
</evidence>
<protein>
    <submittedName>
        <fullName evidence="2">Uncharacterized conserved protein YbjT, contains NAD(P)-binding and DUF2867 domains</fullName>
    </submittedName>
</protein>
<reference evidence="3" key="1">
    <citation type="submission" date="2016-10" db="EMBL/GenBank/DDBJ databases">
        <authorList>
            <person name="Varghese N."/>
            <person name="Submissions S."/>
        </authorList>
    </citation>
    <scope>NUCLEOTIDE SEQUENCE [LARGE SCALE GENOMIC DNA]</scope>
    <source>
        <strain evidence="3">DSM 44718</strain>
    </source>
</reference>
<feature type="domain" description="NAD(P)-binding" evidence="1">
    <location>
        <begin position="6"/>
        <end position="176"/>
    </location>
</feature>
<dbReference type="InterPro" id="IPR036291">
    <property type="entry name" value="NAD(P)-bd_dom_sf"/>
</dbReference>
<dbReference type="PANTHER" id="PTHR43162:SF1">
    <property type="entry name" value="PRESTALK A DIFFERENTIATION PROTEIN A"/>
    <property type="match status" value="1"/>
</dbReference>
<dbReference type="Proteomes" id="UP000199632">
    <property type="component" value="Unassembled WGS sequence"/>
</dbReference>
<dbReference type="PANTHER" id="PTHR43162">
    <property type="match status" value="1"/>
</dbReference>